<dbReference type="PANTHER" id="PTHR43798:SF33">
    <property type="entry name" value="HYDROLASE, PUTATIVE (AFU_ORTHOLOGUE AFUA_2G14860)-RELATED"/>
    <property type="match status" value="1"/>
</dbReference>
<dbReference type="AlphaFoldDB" id="A0A7X0PKL2"/>
<reference evidence="2 3" key="1">
    <citation type="submission" date="2020-08" db="EMBL/GenBank/DDBJ databases">
        <title>Functional genomics of gut bacteria from endangered species of beetles.</title>
        <authorList>
            <person name="Carlos-Shanley C."/>
        </authorList>
    </citation>
    <scope>NUCLEOTIDE SEQUENCE [LARGE SCALE GENOMIC DNA]</scope>
    <source>
        <strain evidence="2 3">S00198</strain>
    </source>
</reference>
<protein>
    <submittedName>
        <fullName evidence="2">Pimeloyl-ACP methyl ester carboxylesterase</fullName>
    </submittedName>
</protein>
<dbReference type="Pfam" id="PF12697">
    <property type="entry name" value="Abhydrolase_6"/>
    <property type="match status" value="1"/>
</dbReference>
<dbReference type="RefSeq" id="WP_184864572.1">
    <property type="nucleotide sequence ID" value="NZ_JACHLK010000019.1"/>
</dbReference>
<organism evidence="2 3">
    <name type="scientific">Acidovorax soli</name>
    <dbReference type="NCBI Taxonomy" id="592050"/>
    <lineage>
        <taxon>Bacteria</taxon>
        <taxon>Pseudomonadati</taxon>
        <taxon>Pseudomonadota</taxon>
        <taxon>Betaproteobacteria</taxon>
        <taxon>Burkholderiales</taxon>
        <taxon>Comamonadaceae</taxon>
        <taxon>Acidovorax</taxon>
    </lineage>
</organism>
<dbReference type="EMBL" id="JACHLK010000019">
    <property type="protein sequence ID" value="MBB6563484.1"/>
    <property type="molecule type" value="Genomic_DNA"/>
</dbReference>
<dbReference type="InterPro" id="IPR029058">
    <property type="entry name" value="AB_hydrolase_fold"/>
</dbReference>
<proteinExistence type="predicted"/>
<dbReference type="PANTHER" id="PTHR43798">
    <property type="entry name" value="MONOACYLGLYCEROL LIPASE"/>
    <property type="match status" value="1"/>
</dbReference>
<name>A0A7X0PKL2_9BURK</name>
<sequence length="295" mass="30398">MASVAAPALDPAVLLQPALDLLARQFGEHTVRLPSGAQVAVRQCGVPGQGLSVVLLHGISSGAASWVHVATRIGADTHVLAWDAPGYGDSTPLAAGAPTDADYAERLHELLQALGIERCVLVGHSLGALLACAHARGEGAGRVERVLLISPAAGYGAPGRAAERERVRSERRQSLQTLGVGGMAERISARLLSPAADAAQRAWVQWNTARLHPDGYLQAVELLCASDLAAQRLAVPVQVACGDADAVTPPAACRAVADALGAPFEAIAGAGHASPVEQPDAVARLIARALHQPRH</sequence>
<accession>A0A7X0PKL2</accession>
<dbReference type="Proteomes" id="UP000575083">
    <property type="component" value="Unassembled WGS sequence"/>
</dbReference>
<evidence type="ECO:0000259" key="1">
    <source>
        <dbReference type="Pfam" id="PF12697"/>
    </source>
</evidence>
<evidence type="ECO:0000313" key="3">
    <source>
        <dbReference type="Proteomes" id="UP000575083"/>
    </source>
</evidence>
<keyword evidence="3" id="KW-1185">Reference proteome</keyword>
<gene>
    <name evidence="2" type="ORF">HNP48_006204</name>
</gene>
<comment type="caution">
    <text evidence="2">The sequence shown here is derived from an EMBL/GenBank/DDBJ whole genome shotgun (WGS) entry which is preliminary data.</text>
</comment>
<dbReference type="GO" id="GO:0016020">
    <property type="term" value="C:membrane"/>
    <property type="evidence" value="ECO:0007669"/>
    <property type="project" value="TreeGrafter"/>
</dbReference>
<dbReference type="InterPro" id="IPR050266">
    <property type="entry name" value="AB_hydrolase_sf"/>
</dbReference>
<evidence type="ECO:0000313" key="2">
    <source>
        <dbReference type="EMBL" id="MBB6563484.1"/>
    </source>
</evidence>
<dbReference type="InterPro" id="IPR000073">
    <property type="entry name" value="AB_hydrolase_1"/>
</dbReference>
<dbReference type="SUPFAM" id="SSF53474">
    <property type="entry name" value="alpha/beta-Hydrolases"/>
    <property type="match status" value="1"/>
</dbReference>
<feature type="domain" description="AB hydrolase-1" evidence="1">
    <location>
        <begin position="53"/>
        <end position="284"/>
    </location>
</feature>
<dbReference type="Gene3D" id="3.40.50.1820">
    <property type="entry name" value="alpha/beta hydrolase"/>
    <property type="match status" value="1"/>
</dbReference>